<feature type="compositionally biased region" description="Polar residues" evidence="2">
    <location>
        <begin position="155"/>
        <end position="164"/>
    </location>
</feature>
<evidence type="ECO:0008006" key="5">
    <source>
        <dbReference type="Google" id="ProtNLM"/>
    </source>
</evidence>
<feature type="compositionally biased region" description="Polar residues" evidence="2">
    <location>
        <begin position="172"/>
        <end position="185"/>
    </location>
</feature>
<evidence type="ECO:0000313" key="4">
    <source>
        <dbReference type="Proteomes" id="UP000004088"/>
    </source>
</evidence>
<evidence type="ECO:0000313" key="3">
    <source>
        <dbReference type="EMBL" id="EGC18238.1"/>
    </source>
</evidence>
<proteinExistence type="predicted"/>
<feature type="region of interest" description="Disordered" evidence="2">
    <location>
        <begin position="153"/>
        <end position="199"/>
    </location>
</feature>
<dbReference type="AlphaFoldDB" id="F0EX07"/>
<dbReference type="EMBL" id="AEWV01000006">
    <property type="protein sequence ID" value="EGC18238.1"/>
    <property type="molecule type" value="Genomic_DNA"/>
</dbReference>
<protein>
    <recommendedName>
        <fullName evidence="5">Membrane lipoprotein</fullName>
    </recommendedName>
</protein>
<comment type="caution">
    <text evidence="3">The sequence shown here is derived from an EMBL/GenBank/DDBJ whole genome shotgun (WGS) entry which is preliminary data.</text>
</comment>
<evidence type="ECO:0000256" key="1">
    <source>
        <dbReference type="SAM" id="Coils"/>
    </source>
</evidence>
<dbReference type="Proteomes" id="UP000004088">
    <property type="component" value="Unassembled WGS sequence"/>
</dbReference>
<organism evidence="3 4">
    <name type="scientific">Kingella denitrificans ATCC 33394</name>
    <dbReference type="NCBI Taxonomy" id="888741"/>
    <lineage>
        <taxon>Bacteria</taxon>
        <taxon>Pseudomonadati</taxon>
        <taxon>Pseudomonadota</taxon>
        <taxon>Betaproteobacteria</taxon>
        <taxon>Neisseriales</taxon>
        <taxon>Neisseriaceae</taxon>
        <taxon>Kingella</taxon>
    </lineage>
</organism>
<feature type="coiled-coil region" evidence="1">
    <location>
        <begin position="31"/>
        <end position="58"/>
    </location>
</feature>
<dbReference type="HOGENOM" id="CLU_1446234_0_0_4"/>
<keyword evidence="4" id="KW-1185">Reference proteome</keyword>
<reference evidence="3 4" key="1">
    <citation type="submission" date="2011-01" db="EMBL/GenBank/DDBJ databases">
        <authorList>
            <person name="Muzny D."/>
            <person name="Qin X."/>
            <person name="Deng J."/>
            <person name="Jiang H."/>
            <person name="Liu Y."/>
            <person name="Qu J."/>
            <person name="Song X.-Z."/>
            <person name="Zhang L."/>
            <person name="Thornton R."/>
            <person name="Coyle M."/>
            <person name="Francisco L."/>
            <person name="Jackson L."/>
            <person name="Javaid M."/>
            <person name="Korchina V."/>
            <person name="Kovar C."/>
            <person name="Mata R."/>
            <person name="Mathew T."/>
            <person name="Ngo R."/>
            <person name="Nguyen L."/>
            <person name="Nguyen N."/>
            <person name="Okwuonu G."/>
            <person name="Ongeri F."/>
            <person name="Pham C."/>
            <person name="Simmons D."/>
            <person name="Wilczek-Boney K."/>
            <person name="Hale W."/>
            <person name="Jakkamsetti A."/>
            <person name="Pham P."/>
            <person name="Ruth R."/>
            <person name="San Lucas F."/>
            <person name="Warren J."/>
            <person name="Zhang J."/>
            <person name="Zhao Z."/>
            <person name="Zhou C."/>
            <person name="Zhu D."/>
            <person name="Lee S."/>
            <person name="Bess C."/>
            <person name="Blankenburg K."/>
            <person name="Forbes L."/>
            <person name="Fu Q."/>
            <person name="Gubbala S."/>
            <person name="Hirani K."/>
            <person name="Jayaseelan J.C."/>
            <person name="Lara F."/>
            <person name="Munidasa M."/>
            <person name="Palculict T."/>
            <person name="Patil S."/>
            <person name="Pu L.-L."/>
            <person name="Saada N."/>
            <person name="Tang L."/>
            <person name="Weissenberger G."/>
            <person name="Zhu Y."/>
            <person name="Hemphill L."/>
            <person name="Shang Y."/>
            <person name="Youmans B."/>
            <person name="Ayvaz T."/>
            <person name="Ross M."/>
            <person name="Santibanez J."/>
            <person name="Aqrawi P."/>
            <person name="Gross S."/>
            <person name="Joshi V."/>
            <person name="Fowler G."/>
            <person name="Nazareth L."/>
            <person name="Reid J."/>
            <person name="Worley K."/>
            <person name="Petrosino J."/>
            <person name="Highlander S."/>
            <person name="Gibbs R."/>
        </authorList>
    </citation>
    <scope>NUCLEOTIDE SEQUENCE [LARGE SCALE GENOMIC DNA]</scope>
    <source>
        <strain evidence="3 4">ATCC 33394</strain>
    </source>
</reference>
<dbReference type="RefSeq" id="WP_003781370.1">
    <property type="nucleotide sequence ID" value="NZ_GL870929.1"/>
</dbReference>
<dbReference type="PROSITE" id="PS51257">
    <property type="entry name" value="PROKAR_LIPOPROTEIN"/>
    <property type="match status" value="1"/>
</dbReference>
<accession>F0EX07</accession>
<name>F0EX07_9NEIS</name>
<gene>
    <name evidence="3" type="ORF">HMPREF9098_0387</name>
</gene>
<sequence>MNTRTILLPFTAALLLAACGQQNSQDAKIAENAKQIEILRQQAEIQKLQNELSAQAASAEQVYQLTASAVAQTIPAAAQAAAKAGDIVQGTDGQQYLYDGDSGNWLLYGAIGAAAGYLAANAMNNRNAAKYAPVQKPTAAVQRVHRDYRVKHPSNIASPRTQIHPNAPINRPSGTPNYRSTNKGYSNMRGFGFGGRRRR</sequence>
<evidence type="ECO:0000256" key="2">
    <source>
        <dbReference type="SAM" id="MobiDB-lite"/>
    </source>
</evidence>
<keyword evidence="1" id="KW-0175">Coiled coil</keyword>
<dbReference type="STRING" id="888741.HMPREF9098_0387"/>